<evidence type="ECO:0000313" key="2">
    <source>
        <dbReference type="EMBL" id="CAH9089010.1"/>
    </source>
</evidence>
<proteinExistence type="predicted"/>
<keyword evidence="3" id="KW-1185">Reference proteome</keyword>
<sequence length="256" mass="28733">MTKEIGAEHEHPPPTLLTLFDSFWFEYEILTSKNSATTLSSKTQEDTENPNNELSKAPTTYISGSFIDKCLRSENPSIDSEEPSPESVLLEPRPQLQPILSGKEFSDQTSIANSSSGDDVSFRNIKSSGRRMRRKDSIKRNSKSLSDLEFKEVKGFMDLGFVFSDEDRDSNLLVSIIPGLQKKGVSEYGGMIAADVSRPYLSEAWDAMEEEKRDNDNYSSSQGQIGNWRIPSAFGNEMEMKNHLKFWAHSVASNVI</sequence>
<dbReference type="PANTHER" id="PTHR33785">
    <property type="entry name" value="OS06G0550800 PROTEIN"/>
    <property type="match status" value="1"/>
</dbReference>
<organism evidence="2 3">
    <name type="scientific">Cuscuta europaea</name>
    <name type="common">European dodder</name>
    <dbReference type="NCBI Taxonomy" id="41803"/>
    <lineage>
        <taxon>Eukaryota</taxon>
        <taxon>Viridiplantae</taxon>
        <taxon>Streptophyta</taxon>
        <taxon>Embryophyta</taxon>
        <taxon>Tracheophyta</taxon>
        <taxon>Spermatophyta</taxon>
        <taxon>Magnoliopsida</taxon>
        <taxon>eudicotyledons</taxon>
        <taxon>Gunneridae</taxon>
        <taxon>Pentapetalae</taxon>
        <taxon>asterids</taxon>
        <taxon>lamiids</taxon>
        <taxon>Solanales</taxon>
        <taxon>Convolvulaceae</taxon>
        <taxon>Cuscuteae</taxon>
        <taxon>Cuscuta</taxon>
        <taxon>Cuscuta subgen. Cuscuta</taxon>
    </lineage>
</organism>
<feature type="compositionally biased region" description="Polar residues" evidence="1">
    <location>
        <begin position="107"/>
        <end position="118"/>
    </location>
</feature>
<reference evidence="2" key="1">
    <citation type="submission" date="2022-07" db="EMBL/GenBank/DDBJ databases">
        <authorList>
            <person name="Macas J."/>
            <person name="Novak P."/>
            <person name="Neumann P."/>
        </authorList>
    </citation>
    <scope>NUCLEOTIDE SEQUENCE</scope>
</reference>
<comment type="caution">
    <text evidence="2">The sequence shown here is derived from an EMBL/GenBank/DDBJ whole genome shotgun (WGS) entry which is preliminary data.</text>
</comment>
<feature type="region of interest" description="Disordered" evidence="1">
    <location>
        <begin position="35"/>
        <end position="58"/>
    </location>
</feature>
<dbReference type="AlphaFoldDB" id="A0A9P1E8V3"/>
<dbReference type="EMBL" id="CAMAPE010000020">
    <property type="protein sequence ID" value="CAH9089010.1"/>
    <property type="molecule type" value="Genomic_DNA"/>
</dbReference>
<gene>
    <name evidence="2" type="ORF">CEURO_LOCUS10682</name>
</gene>
<dbReference type="PANTHER" id="PTHR33785:SF12">
    <property type="entry name" value="DUF1685 FAMILY PROTEIN"/>
    <property type="match status" value="1"/>
</dbReference>
<protein>
    <submittedName>
        <fullName evidence="2">Uncharacterized protein</fullName>
    </submittedName>
</protein>
<evidence type="ECO:0000256" key="1">
    <source>
        <dbReference type="SAM" id="MobiDB-lite"/>
    </source>
</evidence>
<feature type="compositionally biased region" description="Polar residues" evidence="1">
    <location>
        <begin position="49"/>
        <end position="58"/>
    </location>
</feature>
<evidence type="ECO:0000313" key="3">
    <source>
        <dbReference type="Proteomes" id="UP001152484"/>
    </source>
</evidence>
<dbReference type="Proteomes" id="UP001152484">
    <property type="component" value="Unassembled WGS sequence"/>
</dbReference>
<name>A0A9P1E8V3_CUSEU</name>
<feature type="compositionally biased region" description="Basic residues" evidence="1">
    <location>
        <begin position="128"/>
        <end position="141"/>
    </location>
</feature>
<feature type="region of interest" description="Disordered" evidence="1">
    <location>
        <begin position="101"/>
        <end position="141"/>
    </location>
</feature>
<accession>A0A9P1E8V3</accession>
<dbReference type="OrthoDB" id="1911878at2759"/>